<dbReference type="AlphaFoldDB" id="A0A419W6Q7"/>
<evidence type="ECO:0000256" key="1">
    <source>
        <dbReference type="SAM" id="SignalP"/>
    </source>
</evidence>
<protein>
    <recommendedName>
        <fullName evidence="4">Porin</fullName>
    </recommendedName>
</protein>
<dbReference type="EMBL" id="RAPN01000001">
    <property type="protein sequence ID" value="RKD91146.1"/>
    <property type="molecule type" value="Genomic_DNA"/>
</dbReference>
<keyword evidence="3" id="KW-1185">Reference proteome</keyword>
<sequence>MRLSKGNGSVELKHRALKPKILALCAMLILFSTTSHAQDRNWTLTGYVKDLFMYYHPKQIPGFQIDNQYTNTIHNRLNFAWYPTDKLTVVIENRNRFINGNLVRDYPEYQSYVATDNGFFDLSVVPAEGDSWFLHCMIDRAYLDWTSGKWQVRLGRQRVNWGVNLVWNPNDVFNSFSYFDFDYEERPGTDAARIQYYTGTTSSAELVYKLGNNAYGMALAGLYRFSQWSYDFQFLGGWVGPDWMAGVGWAGDIKGAGFRGELSQFIPRDSNSDSEAATVASISADYSFPNSLYLQISGLYNSLGENDQSGGLSPILNPELSAKSLSLGKYELFAQCSFPITPLFNADFSTIINPGDGSFFLGPSFSYSLQTNLELMLSGQLFFGDTTSEYGSVGQLAFARLKWSF</sequence>
<name>A0A419W6Q7_9BACT</name>
<keyword evidence="1" id="KW-0732">Signal</keyword>
<organism evidence="2 3">
    <name type="scientific">Mangrovibacterium diazotrophicum</name>
    <dbReference type="NCBI Taxonomy" id="1261403"/>
    <lineage>
        <taxon>Bacteria</taxon>
        <taxon>Pseudomonadati</taxon>
        <taxon>Bacteroidota</taxon>
        <taxon>Bacteroidia</taxon>
        <taxon>Marinilabiliales</taxon>
        <taxon>Prolixibacteraceae</taxon>
        <taxon>Mangrovibacterium</taxon>
    </lineage>
</organism>
<proteinExistence type="predicted"/>
<gene>
    <name evidence="2" type="ORF">BC643_1495</name>
</gene>
<evidence type="ECO:0000313" key="3">
    <source>
        <dbReference type="Proteomes" id="UP000283387"/>
    </source>
</evidence>
<dbReference type="Proteomes" id="UP000283387">
    <property type="component" value="Unassembled WGS sequence"/>
</dbReference>
<comment type="caution">
    <text evidence="2">The sequence shown here is derived from an EMBL/GenBank/DDBJ whole genome shotgun (WGS) entry which is preliminary data.</text>
</comment>
<feature type="signal peptide" evidence="1">
    <location>
        <begin position="1"/>
        <end position="37"/>
    </location>
</feature>
<accession>A0A419W6Q7</accession>
<evidence type="ECO:0000313" key="2">
    <source>
        <dbReference type="EMBL" id="RKD91146.1"/>
    </source>
</evidence>
<feature type="chain" id="PRO_5019569874" description="Porin" evidence="1">
    <location>
        <begin position="38"/>
        <end position="405"/>
    </location>
</feature>
<evidence type="ECO:0008006" key="4">
    <source>
        <dbReference type="Google" id="ProtNLM"/>
    </source>
</evidence>
<reference evidence="2 3" key="1">
    <citation type="submission" date="2018-09" db="EMBL/GenBank/DDBJ databases">
        <title>Genomic Encyclopedia of Archaeal and Bacterial Type Strains, Phase II (KMG-II): from individual species to whole genera.</title>
        <authorList>
            <person name="Goeker M."/>
        </authorList>
    </citation>
    <scope>NUCLEOTIDE SEQUENCE [LARGE SCALE GENOMIC DNA]</scope>
    <source>
        <strain evidence="2 3">DSM 27148</strain>
    </source>
</reference>